<evidence type="ECO:0000259" key="6">
    <source>
        <dbReference type="Pfam" id="PF05175"/>
    </source>
</evidence>
<dbReference type="InterPro" id="IPR004556">
    <property type="entry name" value="HemK-like"/>
</dbReference>
<dbReference type="PANTHER" id="PTHR18895">
    <property type="entry name" value="HEMK METHYLTRANSFERASE"/>
    <property type="match status" value="1"/>
</dbReference>
<evidence type="ECO:0000256" key="2">
    <source>
        <dbReference type="ARBA" id="ARBA00022679"/>
    </source>
</evidence>
<feature type="binding site" evidence="5">
    <location>
        <begin position="215"/>
        <end position="218"/>
    </location>
    <ligand>
        <name>substrate</name>
    </ligand>
</feature>
<dbReference type="AlphaFoldDB" id="A0A2A9DQE4"/>
<protein>
    <recommendedName>
        <fullName evidence="5">Release factor glutamine methyltransferase</fullName>
        <shortName evidence="5">RF MTase</shortName>
        <ecNumber evidence="5">2.1.1.297</ecNumber>
    </recommendedName>
    <alternativeName>
        <fullName evidence="5">N5-glutamine methyltransferase PrmC</fullName>
    </alternativeName>
    <alternativeName>
        <fullName evidence="5">Protein-(glutamine-N5) MTase PrmC</fullName>
    </alternativeName>
    <alternativeName>
        <fullName evidence="5">Protein-glutamine N-methyltransferase PrmC</fullName>
    </alternativeName>
</protein>
<dbReference type="GO" id="GO:0032259">
    <property type="term" value="P:methylation"/>
    <property type="evidence" value="ECO:0007669"/>
    <property type="project" value="UniProtKB-KW"/>
</dbReference>
<dbReference type="HAMAP" id="MF_02126">
    <property type="entry name" value="RF_methyltr_PrmC"/>
    <property type="match status" value="1"/>
</dbReference>
<sequence length="310" mass="32796">MKNSYTERGTADAAAPRFDVSSVESAPTVRTAVAAAAAALSGAGVESPEYDATELAAHLLGCSHMEVKLRGRDVMAEGYAGLVERRARRIPLQHIVGTAPFGPLDLFVGPGVFVPRFETEVLADWAVQWARRKAGDQQGSGLCIVDLCTGSGALAAYLASHLPAAQVVAVELSDDALKYAAKNLRYPNVELIAGDATDPNLLGELAGRVDLVVTNPPYVPESDDLSPEVYHDPHMAVFSGDSGMDMITQLAPVLFTLVRPGGVVAVEHDDTTSEETLETLRSACFADVRPLADLTGRKRFALGVKPASIT</sequence>
<dbReference type="Gene3D" id="3.40.50.150">
    <property type="entry name" value="Vaccinia Virus protein VP39"/>
    <property type="match status" value="1"/>
</dbReference>
<dbReference type="InterPro" id="IPR029063">
    <property type="entry name" value="SAM-dependent_MTases_sf"/>
</dbReference>
<dbReference type="NCBIfam" id="TIGR03534">
    <property type="entry name" value="RF_mod_PrmC"/>
    <property type="match status" value="1"/>
</dbReference>
<organism evidence="8 9">
    <name type="scientific">Corynebacterium renale</name>
    <dbReference type="NCBI Taxonomy" id="1724"/>
    <lineage>
        <taxon>Bacteria</taxon>
        <taxon>Bacillati</taxon>
        <taxon>Actinomycetota</taxon>
        <taxon>Actinomycetes</taxon>
        <taxon>Mycobacteriales</taxon>
        <taxon>Corynebacteriaceae</taxon>
        <taxon>Corynebacterium</taxon>
    </lineage>
</organism>
<evidence type="ECO:0000256" key="1">
    <source>
        <dbReference type="ARBA" id="ARBA00022603"/>
    </source>
</evidence>
<reference evidence="8 9" key="1">
    <citation type="submission" date="2017-10" db="EMBL/GenBank/DDBJ databases">
        <title>Sequencing the genomes of 1000 actinobacteria strains.</title>
        <authorList>
            <person name="Klenk H.-P."/>
        </authorList>
    </citation>
    <scope>NUCLEOTIDE SEQUENCE [LARGE SCALE GENOMIC DNA]</scope>
    <source>
        <strain evidence="8 9">DSM 20688</strain>
    </source>
</reference>
<dbReference type="GO" id="GO:0102559">
    <property type="term" value="F:peptide chain release factor N(5)-glutamine methyltransferase activity"/>
    <property type="evidence" value="ECO:0007669"/>
    <property type="project" value="UniProtKB-EC"/>
</dbReference>
<keyword evidence="1 5" id="KW-0489">Methyltransferase</keyword>
<feature type="domain" description="Release factor glutamine methyltransferase N-terminal" evidence="7">
    <location>
        <begin position="32"/>
        <end position="97"/>
    </location>
</feature>
<dbReference type="STRING" id="1724.GCA_001044175_02106"/>
<comment type="caution">
    <text evidence="5">Lacks conserved residue(s) required for the propagation of feature annotation.</text>
</comment>
<keyword evidence="2 5" id="KW-0808">Transferase</keyword>
<evidence type="ECO:0000313" key="9">
    <source>
        <dbReference type="Proteomes" id="UP000221653"/>
    </source>
</evidence>
<dbReference type="InterPro" id="IPR050320">
    <property type="entry name" value="N5-glutamine_MTase"/>
</dbReference>
<dbReference type="PROSITE" id="PS00092">
    <property type="entry name" value="N6_MTASE"/>
    <property type="match status" value="1"/>
</dbReference>
<dbReference type="InterPro" id="IPR007848">
    <property type="entry name" value="Small_mtfrase_dom"/>
</dbReference>
<dbReference type="Gene3D" id="1.10.8.10">
    <property type="entry name" value="DNA helicase RuvA subunit, C-terminal domain"/>
    <property type="match status" value="1"/>
</dbReference>
<dbReference type="NCBIfam" id="TIGR00536">
    <property type="entry name" value="hemK_fam"/>
    <property type="match status" value="1"/>
</dbReference>
<feature type="domain" description="Methyltransferase small" evidence="6">
    <location>
        <begin position="144"/>
        <end position="222"/>
    </location>
</feature>
<feature type="binding site" evidence="5">
    <location>
        <position position="215"/>
    </location>
    <ligand>
        <name>S-adenosyl-L-methionine</name>
        <dbReference type="ChEBI" id="CHEBI:59789"/>
    </ligand>
</feature>
<dbReference type="GO" id="GO:0003676">
    <property type="term" value="F:nucleic acid binding"/>
    <property type="evidence" value="ECO:0007669"/>
    <property type="project" value="InterPro"/>
</dbReference>
<comment type="similarity">
    <text evidence="5">Belongs to the protein N5-glutamine methyltransferase family. PrmC subfamily.</text>
</comment>
<keyword evidence="3 5" id="KW-0949">S-adenosyl-L-methionine</keyword>
<dbReference type="RefSeq" id="WP_083986053.1">
    <property type="nucleotide sequence ID" value="NZ_LDYE01000007.1"/>
</dbReference>
<dbReference type="CDD" id="cd02440">
    <property type="entry name" value="AdoMet_MTases"/>
    <property type="match status" value="1"/>
</dbReference>
<dbReference type="Proteomes" id="UP000221653">
    <property type="component" value="Unassembled WGS sequence"/>
</dbReference>
<evidence type="ECO:0000313" key="8">
    <source>
        <dbReference type="EMBL" id="PFG28918.1"/>
    </source>
</evidence>
<feature type="binding site" evidence="5">
    <location>
        <position position="171"/>
    </location>
    <ligand>
        <name>S-adenosyl-L-methionine</name>
        <dbReference type="ChEBI" id="CHEBI:59789"/>
    </ligand>
</feature>
<gene>
    <name evidence="5" type="primary">prmC</name>
    <name evidence="8" type="ORF">ATK06_2047</name>
</gene>
<comment type="caution">
    <text evidence="8">The sequence shown here is derived from an EMBL/GenBank/DDBJ whole genome shotgun (WGS) entry which is preliminary data.</text>
</comment>
<dbReference type="OrthoDB" id="9800643at2"/>
<evidence type="ECO:0000256" key="4">
    <source>
        <dbReference type="ARBA" id="ARBA00048391"/>
    </source>
</evidence>
<dbReference type="Pfam" id="PF05175">
    <property type="entry name" value="MTS"/>
    <property type="match status" value="1"/>
</dbReference>
<dbReference type="SUPFAM" id="SSF53335">
    <property type="entry name" value="S-adenosyl-L-methionine-dependent methyltransferases"/>
    <property type="match status" value="1"/>
</dbReference>
<dbReference type="EC" id="2.1.1.297" evidence="5"/>
<dbReference type="PANTHER" id="PTHR18895:SF74">
    <property type="entry name" value="MTRF1L RELEASE FACTOR GLUTAMINE METHYLTRANSFERASE"/>
    <property type="match status" value="1"/>
</dbReference>
<evidence type="ECO:0000259" key="7">
    <source>
        <dbReference type="Pfam" id="PF17827"/>
    </source>
</evidence>
<evidence type="ECO:0000256" key="3">
    <source>
        <dbReference type="ARBA" id="ARBA00022691"/>
    </source>
</evidence>
<comment type="catalytic activity">
    <reaction evidence="4 5">
        <text>L-glutaminyl-[peptide chain release factor] + S-adenosyl-L-methionine = N(5)-methyl-L-glutaminyl-[peptide chain release factor] + S-adenosyl-L-homocysteine + H(+)</text>
        <dbReference type="Rhea" id="RHEA:42896"/>
        <dbReference type="Rhea" id="RHEA-COMP:10271"/>
        <dbReference type="Rhea" id="RHEA-COMP:10272"/>
        <dbReference type="ChEBI" id="CHEBI:15378"/>
        <dbReference type="ChEBI" id="CHEBI:30011"/>
        <dbReference type="ChEBI" id="CHEBI:57856"/>
        <dbReference type="ChEBI" id="CHEBI:59789"/>
        <dbReference type="ChEBI" id="CHEBI:61891"/>
        <dbReference type="EC" id="2.1.1.297"/>
    </reaction>
</comment>
<dbReference type="InterPro" id="IPR019874">
    <property type="entry name" value="RF_methyltr_PrmC"/>
</dbReference>
<proteinExistence type="inferred from homology"/>
<name>A0A2A9DQE4_9CORY</name>
<dbReference type="EMBL" id="PDJF01000001">
    <property type="protein sequence ID" value="PFG28918.1"/>
    <property type="molecule type" value="Genomic_DNA"/>
</dbReference>
<dbReference type="InterPro" id="IPR040758">
    <property type="entry name" value="PrmC_N"/>
</dbReference>
<accession>A0A2A9DQE4</accession>
<comment type="function">
    <text evidence="5">Methylates the class 1 translation termination release factors RF1/PrfA and RF2/PrfB on the glutamine residue of the universally conserved GGQ motif.</text>
</comment>
<dbReference type="Pfam" id="PF17827">
    <property type="entry name" value="PrmC_N"/>
    <property type="match status" value="1"/>
</dbReference>
<dbReference type="InterPro" id="IPR002052">
    <property type="entry name" value="DNA_methylase_N6_adenine_CS"/>
</dbReference>
<evidence type="ECO:0000256" key="5">
    <source>
        <dbReference type="HAMAP-Rule" id="MF_02126"/>
    </source>
</evidence>
<keyword evidence="9" id="KW-1185">Reference proteome</keyword>